<feature type="chain" id="PRO_5032390977" evidence="1">
    <location>
        <begin position="20"/>
        <end position="253"/>
    </location>
</feature>
<comment type="caution">
    <text evidence="2">The sequence shown here is derived from an EMBL/GenBank/DDBJ whole genome shotgun (WGS) entry which is preliminary data.</text>
</comment>
<keyword evidence="3" id="KW-1185">Reference proteome</keyword>
<evidence type="ECO:0000313" key="3">
    <source>
        <dbReference type="Proteomes" id="UP000448199"/>
    </source>
</evidence>
<evidence type="ECO:0000313" key="2">
    <source>
        <dbReference type="EMBL" id="MXO47106.1"/>
    </source>
</evidence>
<name>A0A844XNS1_9SPHN</name>
<keyword evidence="1" id="KW-0732">Signal</keyword>
<evidence type="ECO:0000256" key="1">
    <source>
        <dbReference type="SAM" id="SignalP"/>
    </source>
</evidence>
<sequence length="253" mass="26867">MSRPIRSKALIAASLALLAACNGGSAQEQSPPTDGEAGPSARIGLFSTLPIYWGEGGDISSVLQGNEEHGWVRGALEEEGELVPLDTLEEDSLDGLKRVVLAQPRPLAPSENVAFDTWLREGGQALIFADPMLTQHSDFPLGDPRRPHDMVVISPILNHWGLDLLFDEEQAAGVRTITEGTIEFPVDLAGRFEARGGAADVKCSVSSGGLVADCRVGEGRVLLVADAAVLDDHVEEPARHTALGAFLDRAFAD</sequence>
<dbReference type="Proteomes" id="UP000448199">
    <property type="component" value="Unassembled WGS sequence"/>
</dbReference>
<dbReference type="OrthoDB" id="7390937at2"/>
<organism evidence="2 3">
    <name type="scientific">Qipengyuania vulgaris</name>
    <dbReference type="NCBI Taxonomy" id="291985"/>
    <lineage>
        <taxon>Bacteria</taxon>
        <taxon>Pseudomonadati</taxon>
        <taxon>Pseudomonadota</taxon>
        <taxon>Alphaproteobacteria</taxon>
        <taxon>Sphingomonadales</taxon>
        <taxon>Erythrobacteraceae</taxon>
        <taxon>Qipengyuania</taxon>
    </lineage>
</organism>
<protein>
    <submittedName>
        <fullName evidence="2">ABC transporter</fullName>
    </submittedName>
</protein>
<dbReference type="RefSeq" id="WP_160726700.1">
    <property type="nucleotide sequence ID" value="NZ_WTYC01000001.1"/>
</dbReference>
<dbReference type="EMBL" id="WTYC01000001">
    <property type="protein sequence ID" value="MXO47106.1"/>
    <property type="molecule type" value="Genomic_DNA"/>
</dbReference>
<dbReference type="PROSITE" id="PS51257">
    <property type="entry name" value="PROKAR_LIPOPROTEIN"/>
    <property type="match status" value="1"/>
</dbReference>
<dbReference type="AlphaFoldDB" id="A0A844XNS1"/>
<feature type="signal peptide" evidence="1">
    <location>
        <begin position="1"/>
        <end position="19"/>
    </location>
</feature>
<accession>A0A844XNS1</accession>
<gene>
    <name evidence="2" type="ORF">GRI69_02365</name>
</gene>
<reference evidence="2 3" key="1">
    <citation type="submission" date="2019-12" db="EMBL/GenBank/DDBJ databases">
        <title>Genomic-based taxomic classification of the family Erythrobacteraceae.</title>
        <authorList>
            <person name="Xu L."/>
        </authorList>
    </citation>
    <scope>NUCLEOTIDE SEQUENCE [LARGE SCALE GENOMIC DNA]</scope>
    <source>
        <strain evidence="2 3">DSM 17792</strain>
    </source>
</reference>
<proteinExistence type="predicted"/>